<organism evidence="2 3">
    <name type="scientific">Calocera cornea HHB12733</name>
    <dbReference type="NCBI Taxonomy" id="1353952"/>
    <lineage>
        <taxon>Eukaryota</taxon>
        <taxon>Fungi</taxon>
        <taxon>Dikarya</taxon>
        <taxon>Basidiomycota</taxon>
        <taxon>Agaricomycotina</taxon>
        <taxon>Dacrymycetes</taxon>
        <taxon>Dacrymycetales</taxon>
        <taxon>Dacrymycetaceae</taxon>
        <taxon>Calocera</taxon>
    </lineage>
</organism>
<feature type="region of interest" description="Disordered" evidence="1">
    <location>
        <begin position="479"/>
        <end position="500"/>
    </location>
</feature>
<accession>A0A165FD18</accession>
<feature type="region of interest" description="Disordered" evidence="1">
    <location>
        <begin position="1"/>
        <end position="34"/>
    </location>
</feature>
<feature type="compositionally biased region" description="Basic and acidic residues" evidence="1">
    <location>
        <begin position="393"/>
        <end position="410"/>
    </location>
</feature>
<feature type="compositionally biased region" description="Polar residues" evidence="1">
    <location>
        <begin position="374"/>
        <end position="383"/>
    </location>
</feature>
<feature type="compositionally biased region" description="Basic and acidic residues" evidence="1">
    <location>
        <begin position="636"/>
        <end position="647"/>
    </location>
</feature>
<proteinExistence type="predicted"/>
<reference evidence="2 3" key="1">
    <citation type="journal article" date="2016" name="Mol. Biol. Evol.">
        <title>Comparative Genomics of Early-Diverging Mushroom-Forming Fungi Provides Insights into the Origins of Lignocellulose Decay Capabilities.</title>
        <authorList>
            <person name="Nagy L.G."/>
            <person name="Riley R."/>
            <person name="Tritt A."/>
            <person name="Adam C."/>
            <person name="Daum C."/>
            <person name="Floudas D."/>
            <person name="Sun H."/>
            <person name="Yadav J.S."/>
            <person name="Pangilinan J."/>
            <person name="Larsson K.H."/>
            <person name="Matsuura K."/>
            <person name="Barry K."/>
            <person name="Labutti K."/>
            <person name="Kuo R."/>
            <person name="Ohm R.A."/>
            <person name="Bhattacharya S.S."/>
            <person name="Shirouzu T."/>
            <person name="Yoshinaga Y."/>
            <person name="Martin F.M."/>
            <person name="Grigoriev I.V."/>
            <person name="Hibbett D.S."/>
        </authorList>
    </citation>
    <scope>NUCLEOTIDE SEQUENCE [LARGE SCALE GENOMIC DNA]</scope>
    <source>
        <strain evidence="2 3">HHB12733</strain>
    </source>
</reference>
<name>A0A165FD18_9BASI</name>
<feature type="compositionally biased region" description="Polar residues" evidence="1">
    <location>
        <begin position="411"/>
        <end position="422"/>
    </location>
</feature>
<dbReference type="OrthoDB" id="10616371at2759"/>
<dbReference type="EMBL" id="KV423975">
    <property type="protein sequence ID" value="KZT56571.1"/>
    <property type="molecule type" value="Genomic_DNA"/>
</dbReference>
<dbReference type="InParanoid" id="A0A165FD18"/>
<keyword evidence="3" id="KW-1185">Reference proteome</keyword>
<protein>
    <submittedName>
        <fullName evidence="2">Uncharacterized protein</fullName>
    </submittedName>
</protein>
<dbReference type="Proteomes" id="UP000076842">
    <property type="component" value="Unassembled WGS sequence"/>
</dbReference>
<evidence type="ECO:0000256" key="1">
    <source>
        <dbReference type="SAM" id="MobiDB-lite"/>
    </source>
</evidence>
<feature type="compositionally biased region" description="Polar residues" evidence="1">
    <location>
        <begin position="313"/>
        <end position="327"/>
    </location>
</feature>
<feature type="region of interest" description="Disordered" evidence="1">
    <location>
        <begin position="592"/>
        <end position="647"/>
    </location>
</feature>
<feature type="compositionally biased region" description="Basic residues" evidence="1">
    <location>
        <begin position="1"/>
        <end position="24"/>
    </location>
</feature>
<evidence type="ECO:0000313" key="3">
    <source>
        <dbReference type="Proteomes" id="UP000076842"/>
    </source>
</evidence>
<feature type="region of interest" description="Disordered" evidence="1">
    <location>
        <begin position="308"/>
        <end position="426"/>
    </location>
</feature>
<gene>
    <name evidence="2" type="ORF">CALCODRAFT_497206</name>
</gene>
<evidence type="ECO:0000313" key="2">
    <source>
        <dbReference type="EMBL" id="KZT56571.1"/>
    </source>
</evidence>
<sequence length="647" mass="70495">MKRGRSSSHGHSRGSRGRGSRRGRSIPSGVPRREVAVAPAGEATHRLLTSEVGPLHSYPRGLFLRDLERLRDLSGQILGNTHTAYQAVPPADLTLSVQYDPRVSPEAETARAVGNSLANSNLSLLQAFQSRLPVSDAPFTPDNSSFDSAILPTASLSTASNVSSITVDKAIKDGSHPVIAVDPGCISPAVGGEAPHPSLSIGMFGKDSGSLAALNYRGVPSQDPERIANRSGLSLSTGSLLDRSAKLQSRLDVPGGTMGHVLSGQVHGRHRLGASNLDPDIASLDDTRTLTTERDLAIRIPTSNVDMSLPWKNVNQSGSESLSAMSDTKTRRELGSSPSDVAPEPPGRLNIDKSQAKSPNWRSRGPGNDLGQHSADQNASFASQRRPVTPSIPDERRTFYHGSSDGRQEPPRSSSLMQSERNSPPFKLPKLAAESILSSRQPATRGSSTSSPYEAWRVDNASYSRSYVGRREFEVSSPAAFRSSHEGGYPYSPQTSPHYATPRNIQYQDRSYEQYTQRESFGPQQDVHYMSPSDYSAVVDGREDRHVAYHGGGPTESQYSARIYPDDPYTAPANPAIFTEHATREISYLPSRAARPGDFDGDGGSTDHHSHRRHYRRSSPSVSTDRQYDDFTDYTPLDRRQFELPYH</sequence>
<dbReference type="AlphaFoldDB" id="A0A165FD18"/>